<organism evidence="11 12">
    <name type="scientific">Arboricoccus pini</name>
    <dbReference type="NCBI Taxonomy" id="1963835"/>
    <lineage>
        <taxon>Bacteria</taxon>
        <taxon>Pseudomonadati</taxon>
        <taxon>Pseudomonadota</taxon>
        <taxon>Alphaproteobacteria</taxon>
        <taxon>Geminicoccales</taxon>
        <taxon>Geminicoccaceae</taxon>
        <taxon>Arboricoccus</taxon>
    </lineage>
</organism>
<reference evidence="11 12" key="1">
    <citation type="submission" date="2017-06" db="EMBL/GenBank/DDBJ databases">
        <authorList>
            <person name="Kim H.J."/>
            <person name="Triplett B.A."/>
        </authorList>
    </citation>
    <scope>NUCLEOTIDE SEQUENCE [LARGE SCALE GENOMIC DNA]</scope>
    <source>
        <strain evidence="11 12">B29T1</strain>
    </source>
</reference>
<dbReference type="InterPro" id="IPR016181">
    <property type="entry name" value="Acyl_CoA_acyltransferase"/>
</dbReference>
<evidence type="ECO:0000313" key="12">
    <source>
        <dbReference type="Proteomes" id="UP000197065"/>
    </source>
</evidence>
<protein>
    <recommendedName>
        <fullName evidence="8">L-ornithine N(alpha)-acyltransferase</fullName>
        <ecNumber evidence="7">2.3.2.30</ecNumber>
    </recommendedName>
</protein>
<evidence type="ECO:0000256" key="4">
    <source>
        <dbReference type="ARBA" id="ARBA00023098"/>
    </source>
</evidence>
<evidence type="ECO:0000256" key="6">
    <source>
        <dbReference type="ARBA" id="ARBA00038095"/>
    </source>
</evidence>
<dbReference type="EMBL" id="FYEH01000001">
    <property type="protein sequence ID" value="SNB54608.1"/>
    <property type="molecule type" value="Genomic_DNA"/>
</dbReference>
<dbReference type="AlphaFoldDB" id="A0A212Q5I9"/>
<keyword evidence="4" id="KW-0443">Lipid metabolism</keyword>
<evidence type="ECO:0000256" key="3">
    <source>
        <dbReference type="ARBA" id="ARBA00022679"/>
    </source>
</evidence>
<comment type="similarity">
    <text evidence="6">Belongs to the acetyltransferase family. OlsB subfamily.</text>
</comment>
<comment type="pathway">
    <text evidence="1">Lipid metabolism.</text>
</comment>
<dbReference type="InterPro" id="IPR052351">
    <property type="entry name" value="Ornithine_N-alpha-AT"/>
</dbReference>
<evidence type="ECO:0000256" key="8">
    <source>
        <dbReference type="ARBA" id="ARBA00039866"/>
    </source>
</evidence>
<evidence type="ECO:0000256" key="5">
    <source>
        <dbReference type="ARBA" id="ARBA00023315"/>
    </source>
</evidence>
<sequence length="260" mass="29147">MTTSTTNLEVRLAESASELRQAQALRYRVFFEEMGAVANATTAARRLDVDRFDELADHLVVLDHSSGRSTVIGCYRMLRRTVVGDVNEFYSAAEYDLSVLASRRREILELGRSCVDAAYRTGTVMQLLWRGIAEYLETHEIGLMIGCASLPGTDIARVAPQIRYLHEHHLAPLPLRPHAHSQCRVAHEPFAADNYLPDRAQRMLPPLLRGYLRVGAMIGEGAVLDQQFNTIDVCVILPTQQIDERYLRHYQPSLTATAAA</sequence>
<keyword evidence="5 11" id="KW-0012">Acyltransferase</keyword>
<dbReference type="PANTHER" id="PTHR37323:SF1">
    <property type="entry name" value="L-ORNITHINE N(ALPHA)-ACYLTRANSFERASE"/>
    <property type="match status" value="1"/>
</dbReference>
<dbReference type="GO" id="GO:0043810">
    <property type="term" value="F:ornithine-acyl [acyl carrier protein] N-acyltransferase activity"/>
    <property type="evidence" value="ECO:0007669"/>
    <property type="project" value="UniProtKB-EC"/>
</dbReference>
<dbReference type="GO" id="GO:0006629">
    <property type="term" value="P:lipid metabolic process"/>
    <property type="evidence" value="ECO:0007669"/>
    <property type="project" value="UniProtKB-KW"/>
</dbReference>
<dbReference type="Gene3D" id="3.40.630.30">
    <property type="match status" value="1"/>
</dbReference>
<keyword evidence="12" id="KW-1185">Reference proteome</keyword>
<evidence type="ECO:0000256" key="9">
    <source>
        <dbReference type="ARBA" id="ARBA00045724"/>
    </source>
</evidence>
<evidence type="ECO:0000256" key="10">
    <source>
        <dbReference type="ARBA" id="ARBA00047785"/>
    </source>
</evidence>
<keyword evidence="2" id="KW-0444">Lipid biosynthesis</keyword>
<dbReference type="EC" id="2.3.2.30" evidence="7"/>
<comment type="catalytic activity">
    <reaction evidence="10">
        <text>a (3R)-hydroxyacyl-[ACP] + L-ornithine = a lyso-ornithine lipid + holo-[ACP] + H(+)</text>
        <dbReference type="Rhea" id="RHEA:20633"/>
        <dbReference type="Rhea" id="RHEA-COMP:9685"/>
        <dbReference type="Rhea" id="RHEA-COMP:9945"/>
        <dbReference type="ChEBI" id="CHEBI:15378"/>
        <dbReference type="ChEBI" id="CHEBI:46911"/>
        <dbReference type="ChEBI" id="CHEBI:64479"/>
        <dbReference type="ChEBI" id="CHEBI:78827"/>
        <dbReference type="ChEBI" id="CHEBI:138482"/>
        <dbReference type="EC" id="2.3.2.30"/>
    </reaction>
    <physiologicalReaction direction="left-to-right" evidence="10">
        <dbReference type="Rhea" id="RHEA:20634"/>
    </physiologicalReaction>
</comment>
<evidence type="ECO:0000256" key="7">
    <source>
        <dbReference type="ARBA" id="ARBA00039058"/>
    </source>
</evidence>
<dbReference type="OrthoDB" id="9787072at2"/>
<proteinExistence type="inferred from homology"/>
<dbReference type="Proteomes" id="UP000197065">
    <property type="component" value="Unassembled WGS sequence"/>
</dbReference>
<dbReference type="Pfam" id="PF13444">
    <property type="entry name" value="Acetyltransf_5"/>
    <property type="match status" value="1"/>
</dbReference>
<evidence type="ECO:0000256" key="2">
    <source>
        <dbReference type="ARBA" id="ARBA00022516"/>
    </source>
</evidence>
<evidence type="ECO:0000313" key="11">
    <source>
        <dbReference type="EMBL" id="SNB54608.1"/>
    </source>
</evidence>
<comment type="function">
    <text evidence="9">Catalyzes the first step in the biosynthesis of ornithine lipids, which are phosphorus-free membrane lipids. Catalyzes the 3-hydroxyacyl-acyl carrier protein-dependent acylation of ornithine to form lyso-ornithine lipid (LOL).</text>
</comment>
<dbReference type="RefSeq" id="WP_088559723.1">
    <property type="nucleotide sequence ID" value="NZ_FYEH01000001.1"/>
</dbReference>
<keyword evidence="3 11" id="KW-0808">Transferase</keyword>
<dbReference type="SUPFAM" id="SSF55729">
    <property type="entry name" value="Acyl-CoA N-acyltransferases (Nat)"/>
    <property type="match status" value="1"/>
</dbReference>
<evidence type="ECO:0000256" key="1">
    <source>
        <dbReference type="ARBA" id="ARBA00005189"/>
    </source>
</evidence>
<name>A0A212Q5I9_9PROT</name>
<accession>A0A212Q5I9</accession>
<gene>
    <name evidence="11" type="ORF">SAMN07250955_101429</name>
</gene>
<dbReference type="PANTHER" id="PTHR37323">
    <property type="entry name" value="GCN5-RELATED N-ACETYLTRANSFERASE"/>
    <property type="match status" value="1"/>
</dbReference>